<dbReference type="InterPro" id="IPR027417">
    <property type="entry name" value="P-loop_NTPase"/>
</dbReference>
<dbReference type="GO" id="GO:0140664">
    <property type="term" value="F:ATP-dependent DNA damage sensor activity"/>
    <property type="evidence" value="ECO:0007669"/>
    <property type="project" value="InterPro"/>
</dbReference>
<proteinExistence type="inferred from homology"/>
<dbReference type="Gene3D" id="3.30.420.110">
    <property type="entry name" value="MutS, connector domain"/>
    <property type="match status" value="1"/>
</dbReference>
<evidence type="ECO:0000256" key="10">
    <source>
        <dbReference type="RuleBase" id="RU003756"/>
    </source>
</evidence>
<evidence type="ECO:0000313" key="12">
    <source>
        <dbReference type="EMBL" id="SMB97599.1"/>
    </source>
</evidence>
<keyword evidence="7 9" id="KW-0234">DNA repair</keyword>
<dbReference type="GO" id="GO:0005524">
    <property type="term" value="F:ATP binding"/>
    <property type="evidence" value="ECO:0007669"/>
    <property type="project" value="UniProtKB-UniRule"/>
</dbReference>
<dbReference type="Gene3D" id="1.10.1420.10">
    <property type="match status" value="2"/>
</dbReference>
<dbReference type="SMART" id="SM00533">
    <property type="entry name" value="MUTSd"/>
    <property type="match status" value="1"/>
</dbReference>
<dbReference type="InterPro" id="IPR000432">
    <property type="entry name" value="DNA_mismatch_repair_MutS_C"/>
</dbReference>
<keyword evidence="6 9" id="KW-0238">DNA-binding</keyword>
<dbReference type="SUPFAM" id="SSF55271">
    <property type="entry name" value="DNA repair protein MutS, domain I"/>
    <property type="match status" value="1"/>
</dbReference>
<comment type="similarity">
    <text evidence="1 9 10">Belongs to the DNA mismatch repair MutS family.</text>
</comment>
<dbReference type="GO" id="GO:0005829">
    <property type="term" value="C:cytosol"/>
    <property type="evidence" value="ECO:0007669"/>
    <property type="project" value="TreeGrafter"/>
</dbReference>
<dbReference type="Proteomes" id="UP000192569">
    <property type="component" value="Chromosome I"/>
</dbReference>
<dbReference type="PIRSF" id="PIRSF037677">
    <property type="entry name" value="DNA_mis_repair_Msh6"/>
    <property type="match status" value="1"/>
</dbReference>
<dbReference type="InterPro" id="IPR045076">
    <property type="entry name" value="MutS"/>
</dbReference>
<feature type="binding site" evidence="9">
    <location>
        <begin position="619"/>
        <end position="626"/>
    </location>
    <ligand>
        <name>ATP</name>
        <dbReference type="ChEBI" id="CHEBI:30616"/>
    </ligand>
</feature>
<dbReference type="SUPFAM" id="SSF48334">
    <property type="entry name" value="DNA repair protein MutS, domain III"/>
    <property type="match status" value="1"/>
</dbReference>
<dbReference type="HAMAP" id="MF_00096">
    <property type="entry name" value="MutS"/>
    <property type="match status" value="1"/>
</dbReference>
<dbReference type="InterPro" id="IPR016151">
    <property type="entry name" value="DNA_mismatch_repair_MutS_N"/>
</dbReference>
<dbReference type="NCBIfam" id="NF003810">
    <property type="entry name" value="PRK05399.1"/>
    <property type="match status" value="1"/>
</dbReference>
<dbReference type="NCBIfam" id="TIGR01070">
    <property type="entry name" value="mutS1"/>
    <property type="match status" value="1"/>
</dbReference>
<evidence type="ECO:0000256" key="8">
    <source>
        <dbReference type="ARBA" id="ARBA00024647"/>
    </source>
</evidence>
<dbReference type="RefSeq" id="WP_084665480.1">
    <property type="nucleotide sequence ID" value="NZ_LT838272.1"/>
</dbReference>
<dbReference type="Pfam" id="PF05190">
    <property type="entry name" value="MutS_IV"/>
    <property type="match status" value="1"/>
</dbReference>
<gene>
    <name evidence="9" type="primary">mutS</name>
    <name evidence="12" type="ORF">SAMN00808754_1889</name>
</gene>
<dbReference type="Pfam" id="PF00488">
    <property type="entry name" value="MutS_V"/>
    <property type="match status" value="1"/>
</dbReference>
<keyword evidence="3 9" id="KW-0547">Nucleotide-binding</keyword>
<dbReference type="AlphaFoldDB" id="A0A1W1VW52"/>
<dbReference type="PANTHER" id="PTHR11361:SF34">
    <property type="entry name" value="DNA MISMATCH REPAIR PROTEIN MSH1, MITOCHONDRIAL"/>
    <property type="match status" value="1"/>
</dbReference>
<dbReference type="FunFam" id="3.40.50.300:FF:000870">
    <property type="entry name" value="MutS protein homolog 4"/>
    <property type="match status" value="1"/>
</dbReference>
<evidence type="ECO:0000256" key="4">
    <source>
        <dbReference type="ARBA" id="ARBA00022763"/>
    </source>
</evidence>
<evidence type="ECO:0000256" key="5">
    <source>
        <dbReference type="ARBA" id="ARBA00022840"/>
    </source>
</evidence>
<dbReference type="InterPro" id="IPR036678">
    <property type="entry name" value="MutS_con_dom_sf"/>
</dbReference>
<evidence type="ECO:0000256" key="3">
    <source>
        <dbReference type="ARBA" id="ARBA00022741"/>
    </source>
</evidence>
<dbReference type="InterPro" id="IPR007860">
    <property type="entry name" value="DNA_mmatch_repair_MutS_con_dom"/>
</dbReference>
<dbReference type="InterPro" id="IPR017261">
    <property type="entry name" value="DNA_mismatch_repair_MutS/MSH"/>
</dbReference>
<evidence type="ECO:0000256" key="7">
    <source>
        <dbReference type="ARBA" id="ARBA00023204"/>
    </source>
</evidence>
<dbReference type="InterPro" id="IPR007695">
    <property type="entry name" value="DNA_mismatch_repair_MutS-lik_N"/>
</dbReference>
<dbReference type="InterPro" id="IPR005748">
    <property type="entry name" value="DNA_mismatch_repair_MutS"/>
</dbReference>
<evidence type="ECO:0000256" key="9">
    <source>
        <dbReference type="HAMAP-Rule" id="MF_00096"/>
    </source>
</evidence>
<reference evidence="12 13" key="1">
    <citation type="submission" date="2017-04" db="EMBL/GenBank/DDBJ databases">
        <authorList>
            <person name="Afonso C.L."/>
            <person name="Miller P.J."/>
            <person name="Scott M.A."/>
            <person name="Spackman E."/>
            <person name="Goraichik I."/>
            <person name="Dimitrov K.M."/>
            <person name="Suarez D.L."/>
            <person name="Swayne D.E."/>
        </authorList>
    </citation>
    <scope>NUCLEOTIDE SEQUENCE [LARGE SCALE GENOMIC DNA]</scope>
    <source>
        <strain evidence="12 13">ToBE</strain>
    </source>
</reference>
<sequence length="902" mass="101559">MKRNEGQSLTPMMQQYRELKEQHKEAILFFRLGDFYEMFFEDAIVASQELGLVLTSRESGENAPPMCGVPYHAADGYIARLVAKGYKVAICEQMEDPRLAKGLVRREVVRIITPGTITDDKVLPEKGNNFLAAVVPQGECYGLAWADVSTGEFHVKYCASFLELADELARLNPAECLLPSYWLGKTDIVKRLQTWYSGVFTPWDEGLEPDVGLQLLRERFGSQWQLEAKGEALAACSLLLSYLLATQKNTLPHLKPPSLVEDIAYMALDQATRRNLELFLAGREAGRRGSLLWVLDRTATAMGGRTLKRWLERPLVKLEAIRERQEAVKELVDNFILRQKVEGFLKKVKDLERLAGRVAYGTAGGRELQALRHSLEVVTPLKEALKEAKAPLLKDVTKELDAIPEITDLIARALVEEPPAGVKEGGLIRPGYHPEVDRLREAITHGREWIAELENEERERTGIKSLKVGFNRVFGYYIEVTRPNLSLVPADYERKQTLANAERFITPRLKELEQQVLGAEERLVELEYELFQELRSQVLAVLPRIQATAKALGVLDALYSLASVAAEYNYTCPVVDEGEVIEIRQGRHPMLERVGEGGNFVPNDTFLDCGRQRLHIITGPNMAGKSTYIRQVALIVLLAQVGSFVPASWARIGLVDGIFTRVGAADDLFAGQSTFMVEMREVAYILSRATRRSLIILDEVGRGTSTTDGLSIARAVVEYIHDRIGARTLFATHYHELVELEQYLPGVKNYSVAVREQGKDILFLHTIIPGGTDKSYGIHVARLAGLPEDLIRRAEELLKGIYQEGEKGSGKKVQEGLQEDYRILLRAQGEVLEPEPVTRSPEEQPPKSRRTAIEAEVLKELENYNLFNKTPLEAMQAIFNWQKKLAARKKVVRDEQQLRWWG</sequence>
<evidence type="ECO:0000313" key="13">
    <source>
        <dbReference type="Proteomes" id="UP000192569"/>
    </source>
</evidence>
<dbReference type="SUPFAM" id="SSF52540">
    <property type="entry name" value="P-loop containing nucleoside triphosphate hydrolases"/>
    <property type="match status" value="1"/>
</dbReference>
<dbReference type="OrthoDB" id="9802448at2"/>
<name>A0A1W1VW52_9FIRM</name>
<dbReference type="FunFam" id="1.10.1420.10:FF:000007">
    <property type="entry name" value="DNA mismatch repair protein MutS"/>
    <property type="match status" value="1"/>
</dbReference>
<dbReference type="Pfam" id="PF05192">
    <property type="entry name" value="MutS_III"/>
    <property type="match status" value="1"/>
</dbReference>
<dbReference type="SMART" id="SM00534">
    <property type="entry name" value="MUTSac"/>
    <property type="match status" value="1"/>
</dbReference>
<keyword evidence="13" id="KW-1185">Reference proteome</keyword>
<keyword evidence="4 9" id="KW-0227">DNA damage</keyword>
<dbReference type="Gene3D" id="3.40.50.300">
    <property type="entry name" value="P-loop containing nucleotide triphosphate hydrolases"/>
    <property type="match status" value="1"/>
</dbReference>
<evidence type="ECO:0000256" key="2">
    <source>
        <dbReference type="ARBA" id="ARBA00021982"/>
    </source>
</evidence>
<dbReference type="GO" id="GO:0030983">
    <property type="term" value="F:mismatched DNA binding"/>
    <property type="evidence" value="ECO:0007669"/>
    <property type="project" value="InterPro"/>
</dbReference>
<dbReference type="GO" id="GO:0003684">
    <property type="term" value="F:damaged DNA binding"/>
    <property type="evidence" value="ECO:0007669"/>
    <property type="project" value="UniProtKB-UniRule"/>
</dbReference>
<dbReference type="FunFam" id="3.40.1170.10:FF:000001">
    <property type="entry name" value="DNA mismatch repair protein MutS"/>
    <property type="match status" value="1"/>
</dbReference>
<protein>
    <recommendedName>
        <fullName evidence="2 9">DNA mismatch repair protein MutS</fullName>
    </recommendedName>
</protein>
<dbReference type="SUPFAM" id="SSF53150">
    <property type="entry name" value="DNA repair protein MutS, domain II"/>
    <property type="match status" value="1"/>
</dbReference>
<dbReference type="Pfam" id="PF01624">
    <property type="entry name" value="MutS_I"/>
    <property type="match status" value="1"/>
</dbReference>
<comment type="function">
    <text evidence="8 9">This protein is involved in the repair of mismatches in DNA. It is possible that it carries out the mismatch recognition step. This protein has a weak ATPase activity.</text>
</comment>
<dbReference type="InterPro" id="IPR036187">
    <property type="entry name" value="DNA_mismatch_repair_MutS_sf"/>
</dbReference>
<evidence type="ECO:0000259" key="11">
    <source>
        <dbReference type="PROSITE" id="PS00486"/>
    </source>
</evidence>
<accession>A0A1W1VW52</accession>
<dbReference type="GO" id="GO:0006298">
    <property type="term" value="P:mismatch repair"/>
    <property type="evidence" value="ECO:0007669"/>
    <property type="project" value="UniProtKB-UniRule"/>
</dbReference>
<feature type="domain" description="DNA mismatch repair proteins mutS family" evidence="11">
    <location>
        <begin position="693"/>
        <end position="709"/>
    </location>
</feature>
<keyword evidence="5 9" id="KW-0067">ATP-binding</keyword>
<dbReference type="Gene3D" id="3.40.1170.10">
    <property type="entry name" value="DNA repair protein MutS, domain I"/>
    <property type="match status" value="1"/>
</dbReference>
<dbReference type="InterPro" id="IPR007696">
    <property type="entry name" value="DNA_mismatch_repair_MutS_core"/>
</dbReference>
<evidence type="ECO:0000256" key="1">
    <source>
        <dbReference type="ARBA" id="ARBA00006271"/>
    </source>
</evidence>
<dbReference type="STRING" id="698762.SAMN00808754_1889"/>
<dbReference type="Pfam" id="PF05188">
    <property type="entry name" value="MutS_II"/>
    <property type="match status" value="1"/>
</dbReference>
<dbReference type="InterPro" id="IPR007861">
    <property type="entry name" value="DNA_mismatch_repair_MutS_clamp"/>
</dbReference>
<evidence type="ECO:0000256" key="6">
    <source>
        <dbReference type="ARBA" id="ARBA00023125"/>
    </source>
</evidence>
<dbReference type="PANTHER" id="PTHR11361">
    <property type="entry name" value="DNA MISMATCH REPAIR PROTEIN MUTS FAMILY MEMBER"/>
    <property type="match status" value="1"/>
</dbReference>
<dbReference type="PROSITE" id="PS00486">
    <property type="entry name" value="DNA_MISMATCH_REPAIR_2"/>
    <property type="match status" value="1"/>
</dbReference>
<dbReference type="CDD" id="cd03284">
    <property type="entry name" value="ABC_MutS1"/>
    <property type="match status" value="1"/>
</dbReference>
<dbReference type="EMBL" id="LT838272">
    <property type="protein sequence ID" value="SMB97599.1"/>
    <property type="molecule type" value="Genomic_DNA"/>
</dbReference>
<organism evidence="12 13">
    <name type="scientific">Thermanaeromonas toyohensis ToBE</name>
    <dbReference type="NCBI Taxonomy" id="698762"/>
    <lineage>
        <taxon>Bacteria</taxon>
        <taxon>Bacillati</taxon>
        <taxon>Bacillota</taxon>
        <taxon>Clostridia</taxon>
        <taxon>Neomoorellales</taxon>
        <taxon>Neomoorellaceae</taxon>
        <taxon>Thermanaeromonas</taxon>
    </lineage>
</organism>